<comment type="caution">
    <text evidence="2">The sequence shown here is derived from an EMBL/GenBank/DDBJ whole genome shotgun (WGS) entry which is preliminary data.</text>
</comment>
<name>A0ABR9WP81_9FLAO</name>
<dbReference type="EMBL" id="JADFTZ010000001">
    <property type="protein sequence ID" value="MBE9575719.1"/>
    <property type="molecule type" value="Genomic_DNA"/>
</dbReference>
<dbReference type="RefSeq" id="WP_194093603.1">
    <property type="nucleotide sequence ID" value="NZ_JADFTZ010000001.1"/>
</dbReference>
<protein>
    <recommendedName>
        <fullName evidence="4">Lipoprotein</fullName>
    </recommendedName>
</protein>
<feature type="signal peptide" evidence="1">
    <location>
        <begin position="1"/>
        <end position="19"/>
    </location>
</feature>
<reference evidence="2 3" key="1">
    <citation type="submission" date="2020-10" db="EMBL/GenBank/DDBJ databases">
        <title>The genome sequence of Flavobacterium aquaticum 1Y8A.</title>
        <authorList>
            <person name="Liu Y."/>
        </authorList>
    </citation>
    <scope>NUCLEOTIDE SEQUENCE [LARGE SCALE GENOMIC DNA]</scope>
    <source>
        <strain evidence="2 3">1Y8A</strain>
    </source>
</reference>
<keyword evidence="3" id="KW-1185">Reference proteome</keyword>
<evidence type="ECO:0008006" key="4">
    <source>
        <dbReference type="Google" id="ProtNLM"/>
    </source>
</evidence>
<evidence type="ECO:0000313" key="2">
    <source>
        <dbReference type="EMBL" id="MBE9575719.1"/>
    </source>
</evidence>
<organism evidence="2 3">
    <name type="scientific">Flavobacterium proteolyticum</name>
    <dbReference type="NCBI Taxonomy" id="2911683"/>
    <lineage>
        <taxon>Bacteria</taxon>
        <taxon>Pseudomonadati</taxon>
        <taxon>Bacteroidota</taxon>
        <taxon>Flavobacteriia</taxon>
        <taxon>Flavobacteriales</taxon>
        <taxon>Flavobacteriaceae</taxon>
        <taxon>Flavobacterium</taxon>
    </lineage>
</organism>
<proteinExistence type="predicted"/>
<dbReference type="Proteomes" id="UP000656274">
    <property type="component" value="Unassembled WGS sequence"/>
</dbReference>
<evidence type="ECO:0000313" key="3">
    <source>
        <dbReference type="Proteomes" id="UP000656274"/>
    </source>
</evidence>
<gene>
    <name evidence="2" type="ORF">IM755_03270</name>
</gene>
<keyword evidence="1" id="KW-0732">Signal</keyword>
<evidence type="ECO:0000256" key="1">
    <source>
        <dbReference type="SAM" id="SignalP"/>
    </source>
</evidence>
<feature type="chain" id="PRO_5046462834" description="Lipoprotein" evidence="1">
    <location>
        <begin position="20"/>
        <end position="135"/>
    </location>
</feature>
<sequence>MKKFVLLLSVLFLFNSCNMDDNGDDFQYVLLPVASVEIPAEFVLGETYNIVVRYYRPSTCHAFDGFYYEKDLNIRTIAVQNIVFNQNNCEPLTDVLVEENLEFHVTNNGSYIFKFWQGKDSNGQDIFLEYEIPVI</sequence>
<accession>A0ABR9WP81</accession>